<dbReference type="NCBIfam" id="NF001138">
    <property type="entry name" value="PRK00143.1"/>
    <property type="match status" value="1"/>
</dbReference>
<feature type="domain" description="tRNA-specific 2-thiouridylase MnmA-like central" evidence="11">
    <location>
        <begin position="202"/>
        <end position="266"/>
    </location>
</feature>
<keyword evidence="3 9" id="KW-0819">tRNA processing</keyword>
<proteinExistence type="inferred from homology"/>
<feature type="site" description="Interaction with tRNA" evidence="9">
    <location>
        <position position="127"/>
    </location>
</feature>
<feature type="binding site" evidence="9">
    <location>
        <position position="37"/>
    </location>
    <ligand>
        <name>ATP</name>
        <dbReference type="ChEBI" id="CHEBI:30616"/>
    </ligand>
</feature>
<evidence type="ECO:0000256" key="9">
    <source>
        <dbReference type="HAMAP-Rule" id="MF_00144"/>
    </source>
</evidence>
<dbReference type="InterPro" id="IPR004506">
    <property type="entry name" value="MnmA-like"/>
</dbReference>
<feature type="site" description="Interaction with tRNA" evidence="9">
    <location>
        <position position="335"/>
    </location>
</feature>
<dbReference type="Pfam" id="PF20259">
    <property type="entry name" value="tRNA_Me_trans_M"/>
    <property type="match status" value="1"/>
</dbReference>
<evidence type="ECO:0000256" key="7">
    <source>
        <dbReference type="ARBA" id="ARBA00023157"/>
    </source>
</evidence>
<dbReference type="EMBL" id="PRLK01000002">
    <property type="protein sequence ID" value="RYC72877.1"/>
    <property type="molecule type" value="Genomic_DNA"/>
</dbReference>
<dbReference type="SUPFAM" id="SSF52402">
    <property type="entry name" value="Adenine nucleotide alpha hydrolases-like"/>
    <property type="match status" value="1"/>
</dbReference>
<name>A0ABY0FIY3_9BACT</name>
<dbReference type="InterPro" id="IPR046884">
    <property type="entry name" value="MnmA-like_central"/>
</dbReference>
<evidence type="ECO:0000256" key="2">
    <source>
        <dbReference type="ARBA" id="ARBA00022679"/>
    </source>
</evidence>
<evidence type="ECO:0000259" key="10">
    <source>
        <dbReference type="Pfam" id="PF20258"/>
    </source>
</evidence>
<dbReference type="InterPro" id="IPR023382">
    <property type="entry name" value="MnmA-like_central_sf"/>
</dbReference>
<dbReference type="InterPro" id="IPR014729">
    <property type="entry name" value="Rossmann-like_a/b/a_fold"/>
</dbReference>
<reference evidence="12 13" key="1">
    <citation type="journal article" date="2018" name="bioRxiv">
        <title>Evidence of independent acquisition and adaption of ultra-small bacteria to human hosts across the highly diverse yet reduced genomes of the phylum Saccharibacteria.</title>
        <authorList>
            <person name="McLean J.S."/>
            <person name="Bor B."/>
            <person name="To T.T."/>
            <person name="Liu Q."/>
            <person name="Kearns K.A."/>
            <person name="Solden L.M."/>
            <person name="Wrighton K.C."/>
            <person name="He X."/>
            <person name="Shi W."/>
        </authorList>
    </citation>
    <scope>NUCLEOTIDE SEQUENCE [LARGE SCALE GENOMIC DNA]</scope>
    <source>
        <strain evidence="12 13">TM7_CMJM_G6_1_HOT_870</strain>
    </source>
</reference>
<feature type="region of interest" description="Interaction with target base in tRNA" evidence="9">
    <location>
        <begin position="97"/>
        <end position="99"/>
    </location>
</feature>
<evidence type="ECO:0000313" key="12">
    <source>
        <dbReference type="EMBL" id="RYC72877.1"/>
    </source>
</evidence>
<protein>
    <recommendedName>
        <fullName evidence="9">tRNA-specific 2-thiouridylase MnmA</fullName>
        <ecNumber evidence="9">2.8.1.13</ecNumber>
    </recommendedName>
</protein>
<feature type="active site" description="Cysteine persulfide intermediate" evidence="9">
    <location>
        <position position="194"/>
    </location>
</feature>
<comment type="similarity">
    <text evidence="9">Belongs to the MnmA/TRMU family.</text>
</comment>
<dbReference type="Gene3D" id="3.40.50.620">
    <property type="entry name" value="HUPs"/>
    <property type="match status" value="1"/>
</dbReference>
<comment type="caution">
    <text evidence="12">The sequence shown here is derived from an EMBL/GenBank/DDBJ whole genome shotgun (WGS) entry which is preliminary data.</text>
</comment>
<dbReference type="GO" id="GO:0103016">
    <property type="term" value="F:tRNA-uridine 2-sulfurtransferase activity"/>
    <property type="evidence" value="ECO:0007669"/>
    <property type="project" value="UniProtKB-EC"/>
</dbReference>
<keyword evidence="13" id="KW-1185">Reference proteome</keyword>
<keyword evidence="5 9" id="KW-0067">ATP-binding</keyword>
<organism evidence="12 13">
    <name type="scientific">Candidatus Nanogingivalis gingivitcus</name>
    <dbReference type="NCBI Taxonomy" id="2171992"/>
    <lineage>
        <taxon>Bacteria</taxon>
        <taxon>Candidatus Saccharimonadota</taxon>
        <taxon>Candidatus Nanosyncoccalia</taxon>
        <taxon>Candidatus Nanogingivales</taxon>
        <taxon>Candidatus Nanogingivalaceae</taxon>
        <taxon>Candidatus Nanogingivalis</taxon>
    </lineage>
</organism>
<comment type="function">
    <text evidence="9">Catalyzes the 2-thiolation of uridine at the wobble position (U34) of tRNA, leading to the formation of s(2)U34.</text>
</comment>
<dbReference type="Pfam" id="PF20258">
    <property type="entry name" value="tRNA_Me_trans_C"/>
    <property type="match status" value="1"/>
</dbReference>
<dbReference type="EC" id="2.8.1.13" evidence="9"/>
<evidence type="ECO:0000256" key="5">
    <source>
        <dbReference type="ARBA" id="ARBA00022840"/>
    </source>
</evidence>
<sequence length="352" mass="39453">MDKSKYKVYVGMSGGVDSSLTASLLKEEGYDVTGVYMKNWTRDLPGMKCPWAEDLADAKRVAVQLGIDFKVFDFEKDYREKVVQYMLDEYEAGRTPNPDIMCNQEVKFKLFLEAALEDGADYIATGHYAGTKDGELLRAKDDNKDQTYFLYRVTGKALQKTLLPLGKYTKPEVREMAKERGLFTASKKDSQGICFVGKIGIRDFLKQFLPPQKAGKIVRKETGEVLGWHDGAIFYTLGQRHGLNIGGGLPFYVCGKDMAKNEVYVSSDINSGELWTKSIKVSSLHWINRKAMEGEEIEIRVRHRAPLVKATISFSTNDEALLTLKDEQRAITAGQSVVFYSDNICLGGGIII</sequence>
<evidence type="ECO:0000256" key="4">
    <source>
        <dbReference type="ARBA" id="ARBA00022741"/>
    </source>
</evidence>
<evidence type="ECO:0000256" key="6">
    <source>
        <dbReference type="ARBA" id="ARBA00022884"/>
    </source>
</evidence>
<dbReference type="Proteomes" id="UP001190925">
    <property type="component" value="Unassembled WGS sequence"/>
</dbReference>
<dbReference type="HAMAP" id="MF_00144">
    <property type="entry name" value="tRNA_thiouridyl_MnmA"/>
    <property type="match status" value="1"/>
</dbReference>
<reference evidence="12 13" key="2">
    <citation type="journal article" date="2020" name="Cell Rep.">
        <title>Acquisition and Adaptation of Ultra-small Parasitic Reduced Genome Bacteria to Mammalian Hosts.</title>
        <authorList>
            <person name="McLean J.S."/>
            <person name="Bor B."/>
            <person name="Kerns K.A."/>
            <person name="Liu Q."/>
            <person name="To T.T."/>
            <person name="Solden L."/>
            <person name="Hendrickson E.L."/>
            <person name="Wrighton K."/>
            <person name="Shi W."/>
            <person name="He X."/>
        </authorList>
    </citation>
    <scope>NUCLEOTIDE SEQUENCE [LARGE SCALE GENOMIC DNA]</scope>
    <source>
        <strain evidence="12 13">TM7_CMJM_G6_1_HOT_870</strain>
    </source>
</reference>
<accession>A0ABY0FIY3</accession>
<evidence type="ECO:0000256" key="1">
    <source>
        <dbReference type="ARBA" id="ARBA00022555"/>
    </source>
</evidence>
<dbReference type="CDD" id="cd01998">
    <property type="entry name" value="MnmA_TRMU-like"/>
    <property type="match status" value="1"/>
</dbReference>
<dbReference type="PANTHER" id="PTHR11933">
    <property type="entry name" value="TRNA 5-METHYLAMINOMETHYL-2-THIOURIDYLATE -METHYLTRANSFERASE"/>
    <property type="match status" value="1"/>
</dbReference>
<feature type="binding site" evidence="9">
    <location>
        <position position="126"/>
    </location>
    <ligand>
        <name>ATP</name>
        <dbReference type="ChEBI" id="CHEBI:30616"/>
    </ligand>
</feature>
<dbReference type="RefSeq" id="WP_129718635.1">
    <property type="nucleotide sequence ID" value="NZ_PRLK01000002.1"/>
</dbReference>
<dbReference type="Gene3D" id="2.40.30.10">
    <property type="entry name" value="Translation factors"/>
    <property type="match status" value="1"/>
</dbReference>
<evidence type="ECO:0000256" key="3">
    <source>
        <dbReference type="ARBA" id="ARBA00022694"/>
    </source>
</evidence>
<keyword evidence="4 9" id="KW-0547">Nucleotide-binding</keyword>
<comment type="subcellular location">
    <subcellularLocation>
        <location evidence="9">Cytoplasm</location>
    </subcellularLocation>
</comment>
<dbReference type="NCBIfam" id="TIGR00420">
    <property type="entry name" value="trmU"/>
    <property type="match status" value="1"/>
</dbReference>
<dbReference type="InterPro" id="IPR046885">
    <property type="entry name" value="MnmA-like_C"/>
</dbReference>
<keyword evidence="1 9" id="KW-0820">tRNA-binding</keyword>
<keyword evidence="2 9" id="KW-0808">Transferase</keyword>
<dbReference type="PANTHER" id="PTHR11933:SF5">
    <property type="entry name" value="MITOCHONDRIAL TRNA-SPECIFIC 2-THIOURIDYLASE 1"/>
    <property type="match status" value="1"/>
</dbReference>
<feature type="binding site" evidence="9">
    <location>
        <begin position="11"/>
        <end position="18"/>
    </location>
    <ligand>
        <name>ATP</name>
        <dbReference type="ChEBI" id="CHEBI:30616"/>
    </ligand>
</feature>
<keyword evidence="6 9" id="KW-0694">RNA-binding</keyword>
<feature type="domain" description="tRNA-specific 2-thiouridylase MnmA-like C-terminal" evidence="10">
    <location>
        <begin position="277"/>
        <end position="351"/>
    </location>
</feature>
<feature type="active site" description="Nucleophile" evidence="9">
    <location>
        <position position="102"/>
    </location>
</feature>
<gene>
    <name evidence="9 12" type="primary">mnmA</name>
    <name evidence="12" type="ORF">G6CMJM_00213</name>
</gene>
<evidence type="ECO:0000259" key="11">
    <source>
        <dbReference type="Pfam" id="PF20259"/>
    </source>
</evidence>
<feature type="region of interest" description="Interaction with tRNA" evidence="9">
    <location>
        <begin position="144"/>
        <end position="146"/>
    </location>
</feature>
<comment type="catalytic activity">
    <reaction evidence="8 9">
        <text>S-sulfanyl-L-cysteinyl-[protein] + uridine(34) in tRNA + AH2 + ATP = 2-thiouridine(34) in tRNA + L-cysteinyl-[protein] + A + AMP + diphosphate + H(+)</text>
        <dbReference type="Rhea" id="RHEA:47032"/>
        <dbReference type="Rhea" id="RHEA-COMP:10131"/>
        <dbReference type="Rhea" id="RHEA-COMP:11726"/>
        <dbReference type="Rhea" id="RHEA-COMP:11727"/>
        <dbReference type="Rhea" id="RHEA-COMP:11728"/>
        <dbReference type="ChEBI" id="CHEBI:13193"/>
        <dbReference type="ChEBI" id="CHEBI:15378"/>
        <dbReference type="ChEBI" id="CHEBI:17499"/>
        <dbReference type="ChEBI" id="CHEBI:29950"/>
        <dbReference type="ChEBI" id="CHEBI:30616"/>
        <dbReference type="ChEBI" id="CHEBI:33019"/>
        <dbReference type="ChEBI" id="CHEBI:61963"/>
        <dbReference type="ChEBI" id="CHEBI:65315"/>
        <dbReference type="ChEBI" id="CHEBI:87170"/>
        <dbReference type="ChEBI" id="CHEBI:456215"/>
        <dbReference type="EC" id="2.8.1.13"/>
    </reaction>
</comment>
<dbReference type="Gene3D" id="2.30.30.280">
    <property type="entry name" value="Adenine nucleotide alpha hydrolases-like domains"/>
    <property type="match status" value="1"/>
</dbReference>
<keyword evidence="9" id="KW-0963">Cytoplasm</keyword>
<evidence type="ECO:0000256" key="8">
    <source>
        <dbReference type="ARBA" id="ARBA00051542"/>
    </source>
</evidence>
<evidence type="ECO:0000313" key="13">
    <source>
        <dbReference type="Proteomes" id="UP001190925"/>
    </source>
</evidence>
<dbReference type="Pfam" id="PF03054">
    <property type="entry name" value="tRNA_Me_trans"/>
    <property type="match status" value="1"/>
</dbReference>
<comment type="caution">
    <text evidence="9">Lacks conserved residue(s) required for the propagation of feature annotation.</text>
</comment>
<keyword evidence="7" id="KW-1015">Disulfide bond</keyword>